<proteinExistence type="predicted"/>
<dbReference type="Proteomes" id="UP000887565">
    <property type="component" value="Unplaced"/>
</dbReference>
<reference evidence="2" key="1">
    <citation type="submission" date="2022-11" db="UniProtKB">
        <authorList>
            <consortium name="WormBaseParasite"/>
        </authorList>
    </citation>
    <scope>IDENTIFICATION</scope>
</reference>
<protein>
    <submittedName>
        <fullName evidence="2">Uncharacterized protein</fullName>
    </submittedName>
</protein>
<name>A0A915KTW5_ROMCU</name>
<dbReference type="AlphaFoldDB" id="A0A915KTW5"/>
<evidence type="ECO:0000313" key="1">
    <source>
        <dbReference type="Proteomes" id="UP000887565"/>
    </source>
</evidence>
<accession>A0A915KTW5</accession>
<evidence type="ECO:0000313" key="2">
    <source>
        <dbReference type="WBParaSite" id="nRc.2.0.1.t41916-RA"/>
    </source>
</evidence>
<keyword evidence="1" id="KW-1185">Reference proteome</keyword>
<sequence>EYERERQTYVSLNDDKLKFQQLFDESRDKYKDVENNLNQISSQIDRHSRPLLEKKNRILNEQRTVETYTDQISEKRDQ</sequence>
<organism evidence="1 2">
    <name type="scientific">Romanomermis culicivorax</name>
    <name type="common">Nematode worm</name>
    <dbReference type="NCBI Taxonomy" id="13658"/>
    <lineage>
        <taxon>Eukaryota</taxon>
        <taxon>Metazoa</taxon>
        <taxon>Ecdysozoa</taxon>
        <taxon>Nematoda</taxon>
        <taxon>Enoplea</taxon>
        <taxon>Dorylaimia</taxon>
        <taxon>Mermithida</taxon>
        <taxon>Mermithoidea</taxon>
        <taxon>Mermithidae</taxon>
        <taxon>Romanomermis</taxon>
    </lineage>
</organism>
<dbReference type="WBParaSite" id="nRc.2.0.1.t41916-RA">
    <property type="protein sequence ID" value="nRc.2.0.1.t41916-RA"/>
    <property type="gene ID" value="nRc.2.0.1.g41916"/>
</dbReference>